<feature type="transmembrane region" description="Helical" evidence="13">
    <location>
        <begin position="97"/>
        <end position="118"/>
    </location>
</feature>
<dbReference type="GO" id="GO:0015297">
    <property type="term" value="F:antiporter activity"/>
    <property type="evidence" value="ECO:0007669"/>
    <property type="project" value="UniProtKB-KW"/>
</dbReference>
<dbReference type="PIRSF" id="PIRSF006603">
    <property type="entry name" value="DinF"/>
    <property type="match status" value="1"/>
</dbReference>
<keyword evidence="10" id="KW-0406">Ion transport</keyword>
<protein>
    <recommendedName>
        <fullName evidence="4">Probable multidrug resistance protein NorM</fullName>
    </recommendedName>
    <alternativeName>
        <fullName evidence="12">Multidrug-efflux transporter</fullName>
    </alternativeName>
</protein>
<feature type="transmembrane region" description="Helical" evidence="13">
    <location>
        <begin position="416"/>
        <end position="438"/>
    </location>
</feature>
<dbReference type="RefSeq" id="WP_055154949.1">
    <property type="nucleotide sequence ID" value="NZ_CYZU01000059.1"/>
</dbReference>
<dbReference type="Pfam" id="PF01554">
    <property type="entry name" value="MatE"/>
    <property type="match status" value="2"/>
</dbReference>
<dbReference type="AlphaFoldDB" id="A0A174KS67"/>
<evidence type="ECO:0000256" key="12">
    <source>
        <dbReference type="ARBA" id="ARBA00031636"/>
    </source>
</evidence>
<evidence type="ECO:0000256" key="7">
    <source>
        <dbReference type="ARBA" id="ARBA00022475"/>
    </source>
</evidence>
<dbReference type="PANTHER" id="PTHR43298">
    <property type="entry name" value="MULTIDRUG RESISTANCE PROTEIN NORM-RELATED"/>
    <property type="match status" value="1"/>
</dbReference>
<evidence type="ECO:0000313" key="15">
    <source>
        <dbReference type="Proteomes" id="UP000095544"/>
    </source>
</evidence>
<evidence type="ECO:0000256" key="5">
    <source>
        <dbReference type="ARBA" id="ARBA00022448"/>
    </source>
</evidence>
<organism evidence="14 15">
    <name type="scientific">Faecalicatena contorta</name>
    <dbReference type="NCBI Taxonomy" id="39482"/>
    <lineage>
        <taxon>Bacteria</taxon>
        <taxon>Bacillati</taxon>
        <taxon>Bacillota</taxon>
        <taxon>Clostridia</taxon>
        <taxon>Lachnospirales</taxon>
        <taxon>Lachnospiraceae</taxon>
        <taxon>Faecalicatena</taxon>
    </lineage>
</organism>
<evidence type="ECO:0000256" key="3">
    <source>
        <dbReference type="ARBA" id="ARBA00010199"/>
    </source>
</evidence>
<keyword evidence="7" id="KW-1003">Cell membrane</keyword>
<comment type="subcellular location">
    <subcellularLocation>
        <location evidence="2">Cell membrane</location>
        <topology evidence="2">Multi-pass membrane protein</topology>
    </subcellularLocation>
</comment>
<reference evidence="14 15" key="1">
    <citation type="submission" date="2015-09" db="EMBL/GenBank/DDBJ databases">
        <authorList>
            <consortium name="Pathogen Informatics"/>
        </authorList>
    </citation>
    <scope>NUCLEOTIDE SEQUENCE [LARGE SCALE GENOMIC DNA]</scope>
    <source>
        <strain evidence="14 15">2789STDY5834876</strain>
    </source>
</reference>
<dbReference type="Proteomes" id="UP000095544">
    <property type="component" value="Unassembled WGS sequence"/>
</dbReference>
<dbReference type="OrthoDB" id="62420at2"/>
<feature type="transmembrane region" description="Helical" evidence="13">
    <location>
        <begin position="360"/>
        <end position="378"/>
    </location>
</feature>
<dbReference type="InterPro" id="IPR002528">
    <property type="entry name" value="MATE_fam"/>
</dbReference>
<name>A0A174KS67_9FIRM</name>
<comment type="function">
    <text evidence="1">Multidrug efflux pump.</text>
</comment>
<keyword evidence="5" id="KW-0813">Transport</keyword>
<dbReference type="NCBIfam" id="TIGR00797">
    <property type="entry name" value="matE"/>
    <property type="match status" value="1"/>
</dbReference>
<dbReference type="GO" id="GO:0042910">
    <property type="term" value="F:xenobiotic transmembrane transporter activity"/>
    <property type="evidence" value="ECO:0007669"/>
    <property type="project" value="InterPro"/>
</dbReference>
<accession>A0A174KS67</accession>
<sequence>MRKQIDRSAYLFDNKALRALIIPLIIEQLLAILVGMADSIMIASVGEAAVSGVSLVDNIMVLFINAFGALAAGGAVISGQYLGQKSDKNACEASNQIVWFITIVAVGIMAIIYCGRWFILHVVFGAIDADVMAHANTYLLIVSASIPFMALYNAGAAIFRAMGNSKVSMQVSIIMNLINIGGNAILIYGFHRGTEGVAIPTLISRVVAAVIITVLLTDQKRQLHISRSFHYRPDWRMIRRILSIGVPNGLENSMFQLGKIMVLSLVSTFGTYAIAANAVSNAVALFQILPGIALNLAITSVIAMCVGAGDYEQAHYYTKKLVGIVYVLIWIMNAVIFLLLPFILKAYHLSDLTAETTKQILYFHSISCMIVWPVAFSLPATLRAAGDAKVTMIISIASMWIFRIVFSYILGRYMGLGVFGVWVAMVIDWCFRAVFMMVRYHGGKWKLMRSI</sequence>
<evidence type="ECO:0000256" key="8">
    <source>
        <dbReference type="ARBA" id="ARBA00022692"/>
    </source>
</evidence>
<feature type="transmembrane region" description="Helical" evidence="13">
    <location>
        <begin position="138"/>
        <end position="159"/>
    </location>
</feature>
<keyword evidence="8 13" id="KW-0812">Transmembrane</keyword>
<dbReference type="EMBL" id="CYZU01000059">
    <property type="protein sequence ID" value="CUP13266.1"/>
    <property type="molecule type" value="Genomic_DNA"/>
</dbReference>
<feature type="transmembrane region" description="Helical" evidence="13">
    <location>
        <begin position="197"/>
        <end position="217"/>
    </location>
</feature>
<proteinExistence type="inferred from homology"/>
<evidence type="ECO:0000256" key="9">
    <source>
        <dbReference type="ARBA" id="ARBA00022989"/>
    </source>
</evidence>
<comment type="similarity">
    <text evidence="3">Belongs to the multi antimicrobial extrusion (MATE) (TC 2.A.66.1) family.</text>
</comment>
<evidence type="ECO:0000256" key="6">
    <source>
        <dbReference type="ARBA" id="ARBA00022449"/>
    </source>
</evidence>
<evidence type="ECO:0000256" key="10">
    <source>
        <dbReference type="ARBA" id="ARBA00023065"/>
    </source>
</evidence>
<evidence type="ECO:0000256" key="2">
    <source>
        <dbReference type="ARBA" id="ARBA00004651"/>
    </source>
</evidence>
<evidence type="ECO:0000256" key="11">
    <source>
        <dbReference type="ARBA" id="ARBA00023136"/>
    </source>
</evidence>
<feature type="transmembrane region" description="Helical" evidence="13">
    <location>
        <begin position="260"/>
        <end position="279"/>
    </location>
</feature>
<keyword evidence="6" id="KW-0050">Antiport</keyword>
<feature type="transmembrane region" description="Helical" evidence="13">
    <location>
        <begin position="321"/>
        <end position="340"/>
    </location>
</feature>
<dbReference type="PANTHER" id="PTHR43298:SF2">
    <property type="entry name" value="FMN_FAD EXPORTER YEEO-RELATED"/>
    <property type="match status" value="1"/>
</dbReference>
<feature type="transmembrane region" description="Helical" evidence="13">
    <location>
        <begin position="390"/>
        <end position="410"/>
    </location>
</feature>
<evidence type="ECO:0000256" key="4">
    <source>
        <dbReference type="ARBA" id="ARBA00020268"/>
    </source>
</evidence>
<dbReference type="GO" id="GO:0006811">
    <property type="term" value="P:monoatomic ion transport"/>
    <property type="evidence" value="ECO:0007669"/>
    <property type="project" value="UniProtKB-KW"/>
</dbReference>
<dbReference type="InterPro" id="IPR050222">
    <property type="entry name" value="MATE_MdtK"/>
</dbReference>
<dbReference type="GO" id="GO:0005886">
    <property type="term" value="C:plasma membrane"/>
    <property type="evidence" value="ECO:0007669"/>
    <property type="project" value="UniProtKB-SubCell"/>
</dbReference>
<evidence type="ECO:0000256" key="1">
    <source>
        <dbReference type="ARBA" id="ARBA00003408"/>
    </source>
</evidence>
<dbReference type="InterPro" id="IPR048279">
    <property type="entry name" value="MdtK-like"/>
</dbReference>
<feature type="transmembrane region" description="Helical" evidence="13">
    <location>
        <begin position="58"/>
        <end position="77"/>
    </location>
</feature>
<dbReference type="STRING" id="39482.ERS852491_04356"/>
<keyword evidence="9 13" id="KW-1133">Transmembrane helix</keyword>
<feature type="transmembrane region" description="Helical" evidence="13">
    <location>
        <begin position="285"/>
        <end position="309"/>
    </location>
</feature>
<dbReference type="CDD" id="cd13137">
    <property type="entry name" value="MATE_NorM_like"/>
    <property type="match status" value="1"/>
</dbReference>
<feature type="transmembrane region" description="Helical" evidence="13">
    <location>
        <begin position="171"/>
        <end position="191"/>
    </location>
</feature>
<keyword evidence="11 13" id="KW-0472">Membrane</keyword>
<gene>
    <name evidence="14" type="primary">mepA_20</name>
    <name evidence="14" type="ORF">ERS852491_04356</name>
</gene>
<evidence type="ECO:0000256" key="13">
    <source>
        <dbReference type="SAM" id="Phobius"/>
    </source>
</evidence>
<evidence type="ECO:0000313" key="14">
    <source>
        <dbReference type="EMBL" id="CUP13266.1"/>
    </source>
</evidence>
<feature type="transmembrane region" description="Helical" evidence="13">
    <location>
        <begin position="20"/>
        <end position="46"/>
    </location>
</feature>